<feature type="chain" id="PRO_5046521345" description="GWxTD domain-containing protein" evidence="2">
    <location>
        <begin position="33"/>
        <end position="547"/>
    </location>
</feature>
<organism evidence="3 4">
    <name type="scientific">Cyclobacterium plantarum</name>
    <dbReference type="NCBI Taxonomy" id="2716263"/>
    <lineage>
        <taxon>Bacteria</taxon>
        <taxon>Pseudomonadati</taxon>
        <taxon>Bacteroidota</taxon>
        <taxon>Cytophagia</taxon>
        <taxon>Cytophagales</taxon>
        <taxon>Cyclobacteriaceae</taxon>
        <taxon>Cyclobacterium</taxon>
    </lineage>
</organism>
<evidence type="ECO:0000313" key="4">
    <source>
        <dbReference type="Proteomes" id="UP000649799"/>
    </source>
</evidence>
<feature type="compositionally biased region" description="Polar residues" evidence="1">
    <location>
        <begin position="166"/>
        <end position="176"/>
    </location>
</feature>
<evidence type="ECO:0000313" key="3">
    <source>
        <dbReference type="EMBL" id="NHE56121.1"/>
    </source>
</evidence>
<dbReference type="EMBL" id="JAANYN010000002">
    <property type="protein sequence ID" value="NHE56121.1"/>
    <property type="molecule type" value="Genomic_DNA"/>
</dbReference>
<feature type="signal peptide" evidence="2">
    <location>
        <begin position="1"/>
        <end position="32"/>
    </location>
</feature>
<keyword evidence="4" id="KW-1185">Reference proteome</keyword>
<evidence type="ECO:0000256" key="2">
    <source>
        <dbReference type="SAM" id="SignalP"/>
    </source>
</evidence>
<feature type="region of interest" description="Disordered" evidence="1">
    <location>
        <begin position="145"/>
        <end position="176"/>
    </location>
</feature>
<accession>A0ABX0H2U3</accession>
<keyword evidence="2" id="KW-0732">Signal</keyword>
<reference evidence="3 4" key="1">
    <citation type="submission" date="2020-03" db="EMBL/GenBank/DDBJ databases">
        <title>Cyclobacterium plantarum sp. nov., a marine bacterium isolated from a coastal-marine wetland.</title>
        <authorList>
            <person name="Sanchez-Porro C."/>
            <person name="Ventosa A."/>
            <person name="Amoozegar M."/>
        </authorList>
    </citation>
    <scope>NUCLEOTIDE SEQUENCE [LARGE SCALE GENOMIC DNA]</scope>
    <source>
        <strain evidence="3 4">GBPx2</strain>
    </source>
</reference>
<name>A0ABX0H2U3_9BACT</name>
<evidence type="ECO:0000256" key="1">
    <source>
        <dbReference type="SAM" id="MobiDB-lite"/>
    </source>
</evidence>
<dbReference type="Proteomes" id="UP000649799">
    <property type="component" value="Unassembled WGS sequence"/>
</dbReference>
<comment type="caution">
    <text evidence="3">The sequence shown here is derived from an EMBL/GenBank/DDBJ whole genome shotgun (WGS) entry which is preliminary data.</text>
</comment>
<protein>
    <recommendedName>
        <fullName evidence="5">GWxTD domain-containing protein</fullName>
    </recommendedName>
</protein>
<dbReference type="RefSeq" id="WP_166143690.1">
    <property type="nucleotide sequence ID" value="NZ_JAANYN010000002.1"/>
</dbReference>
<gene>
    <name evidence="3" type="ORF">G9Q97_04755</name>
</gene>
<evidence type="ECO:0008006" key="5">
    <source>
        <dbReference type="Google" id="ProtNLM"/>
    </source>
</evidence>
<proteinExistence type="predicted"/>
<sequence length="547" mass="63155">MNKKKKSIQVFMSKVFCMATGMVFSMVCPLLAQEERATPKEDISVQLSNRVLLTEEQLWMDIKVLAQNEPSPSKVIYMELLDREGVPVIQEMANLNAGRNQAYLEIPSTIDSDHYLLRVYTRISPYTSGSKGVFQDIITIINPEKPPTISKKPRTGTNKELENPAFTGSTENSSSEQVKLTLPKAPWLSVVIRKANPSLQPEIALDFDKMYGKINSNTPLIPELFGPIIKGRVLDNTVDPEGFYYLTAHGKQFHLFISRPDSTGTCYFETGNFNHYEYVVVQASDPEQEVNFILDSPFWEARPGKNFHLPDLVMVPEDREFLEERLLARASHQYYLAPENLAEDSIPFQFITDFNYLLDDYNRFDDMATVIREYVPTVLVRSQDRKTIFKNFNIPYNEVFQENPLLLIDGMPVFGSDDFAKFNPKNIRKMDIINRNFYIKDHSFNGLVSLSSFENDFGRFDLPEKALFIEYRGLQHPKRFTNKINNTEKRSHFPDFRNILYQGTSSEAGQELYFSPSLLQGPFIMSIHYRDSLNNNWENENYLIDLE</sequence>